<evidence type="ECO:0000256" key="1">
    <source>
        <dbReference type="SAM" id="MobiDB-lite"/>
    </source>
</evidence>
<dbReference type="Pfam" id="PF13576">
    <property type="entry name" value="Pentapeptide_3"/>
    <property type="match status" value="1"/>
</dbReference>
<feature type="transmembrane region" description="Helical" evidence="2">
    <location>
        <begin position="104"/>
        <end position="130"/>
    </location>
</feature>
<gene>
    <name evidence="3" type="ORF">Aau02nite_76850</name>
</gene>
<evidence type="ECO:0008006" key="5">
    <source>
        <dbReference type="Google" id="ProtNLM"/>
    </source>
</evidence>
<keyword evidence="2" id="KW-0472">Membrane</keyword>
<evidence type="ECO:0000313" key="3">
    <source>
        <dbReference type="EMBL" id="GIM77619.1"/>
    </source>
</evidence>
<feature type="transmembrane region" description="Helical" evidence="2">
    <location>
        <begin position="64"/>
        <end position="84"/>
    </location>
</feature>
<sequence length="585" mass="62052">MKPSLQPVRDASLTSVHRAVEPFQYRPEKLRLLVSALAVVIATAILVPASWWQHGARLLTGPGWWWLPILLLTVGLAGLGEAAVRWWRRSSTERQRPEAVRTPLFLHVAILLLIAVAVAAAVAAGMWALFGQPRLAILGVTPAPGASPGGVGVWSVQNTFDAMKIVLSVVAGIGGVVALTVAYRKQGHSEAAEHREDTKLFNDRFGKASDHLGSDRAAVRLAGVYAMAGLADDWEDGRQTCIDVLCAYLRMPYTPPPPDSTTHGGRSGAIEVPGLPLSRPHDSSNDDHDAYQERQVRHTVLALIRQHIQPADADGRPRWHGHLFDLRGAVLDGGDLRGIDVTTGTVLDLTDATFPHGKVDFTRATFSGGTVHLARARLSGGTVNFSGAKFSGGTVDFFGAMFSGGTVNFSQAEFRGTVNFTRATFTGGIVDFSEATFSGGQVAFSDATFSDGMVNFTRATFTGGIVDFDQATLSGGTVAFYRAGFTGGKVTFAGATLSGGTVAFYSTTFSGGKVTFAGATFSGGIVNFHSAAFYGGLVSLAYGDFKGTQIMLSEPRVWRVPPEGIDGSELGVTWPSSELLGMIDS</sequence>
<feature type="region of interest" description="Disordered" evidence="1">
    <location>
        <begin position="257"/>
        <end position="289"/>
    </location>
</feature>
<reference evidence="3" key="1">
    <citation type="submission" date="2021-03" db="EMBL/GenBank/DDBJ databases">
        <title>Whole genome shotgun sequence of Actinoplanes auranticolor NBRC 12245.</title>
        <authorList>
            <person name="Komaki H."/>
            <person name="Tamura T."/>
        </authorList>
    </citation>
    <scope>NUCLEOTIDE SEQUENCE</scope>
    <source>
        <strain evidence="3">NBRC 12245</strain>
    </source>
</reference>
<dbReference type="InterPro" id="IPR001646">
    <property type="entry name" value="5peptide_repeat"/>
</dbReference>
<dbReference type="RefSeq" id="WP_212993516.1">
    <property type="nucleotide sequence ID" value="NZ_BAABEA010000045.1"/>
</dbReference>
<evidence type="ECO:0000256" key="2">
    <source>
        <dbReference type="SAM" id="Phobius"/>
    </source>
</evidence>
<feature type="compositionally biased region" description="Basic and acidic residues" evidence="1">
    <location>
        <begin position="279"/>
        <end position="289"/>
    </location>
</feature>
<organism evidence="3 4">
    <name type="scientific">Actinoplanes auranticolor</name>
    <dbReference type="NCBI Taxonomy" id="47988"/>
    <lineage>
        <taxon>Bacteria</taxon>
        <taxon>Bacillati</taxon>
        <taxon>Actinomycetota</taxon>
        <taxon>Actinomycetes</taxon>
        <taxon>Micromonosporales</taxon>
        <taxon>Micromonosporaceae</taxon>
        <taxon>Actinoplanes</taxon>
    </lineage>
</organism>
<keyword evidence="2" id="KW-0812">Transmembrane</keyword>
<dbReference type="AlphaFoldDB" id="A0A919VSW2"/>
<feature type="transmembrane region" description="Helical" evidence="2">
    <location>
        <begin position="32"/>
        <end position="52"/>
    </location>
</feature>
<feature type="transmembrane region" description="Helical" evidence="2">
    <location>
        <begin position="165"/>
        <end position="183"/>
    </location>
</feature>
<protein>
    <recommendedName>
        <fullName evidence="5">Pentapeptide repeat protein</fullName>
    </recommendedName>
</protein>
<keyword evidence="2" id="KW-1133">Transmembrane helix</keyword>
<proteinExistence type="predicted"/>
<evidence type="ECO:0000313" key="4">
    <source>
        <dbReference type="Proteomes" id="UP000681340"/>
    </source>
</evidence>
<dbReference type="Gene3D" id="2.160.20.80">
    <property type="entry name" value="E3 ubiquitin-protein ligase SopA"/>
    <property type="match status" value="1"/>
</dbReference>
<name>A0A919VSW2_9ACTN</name>
<accession>A0A919VSW2</accession>
<keyword evidence="4" id="KW-1185">Reference proteome</keyword>
<dbReference type="Proteomes" id="UP000681340">
    <property type="component" value="Unassembled WGS sequence"/>
</dbReference>
<dbReference type="EMBL" id="BOQL01000067">
    <property type="protein sequence ID" value="GIM77619.1"/>
    <property type="molecule type" value="Genomic_DNA"/>
</dbReference>
<comment type="caution">
    <text evidence="3">The sequence shown here is derived from an EMBL/GenBank/DDBJ whole genome shotgun (WGS) entry which is preliminary data.</text>
</comment>